<dbReference type="InterPro" id="IPR004045">
    <property type="entry name" value="Glutathione_S-Trfase_N"/>
</dbReference>
<feature type="non-terminal residue" evidence="8">
    <location>
        <position position="490"/>
    </location>
</feature>
<dbReference type="PRINTS" id="PR01267">
    <property type="entry name" value="GSTRNSFRASEM"/>
</dbReference>
<feature type="domain" description="GST N-terminal" evidence="6">
    <location>
        <begin position="1"/>
        <end position="86"/>
    </location>
</feature>
<dbReference type="PROSITE" id="PS50405">
    <property type="entry name" value="GST_CTER"/>
    <property type="match status" value="2"/>
</dbReference>
<reference evidence="8 9" key="1">
    <citation type="submission" date="2022-01" db="EMBL/GenBank/DDBJ databases">
        <title>A chromosomal length assembly of Cordylochernes scorpioides.</title>
        <authorList>
            <person name="Zeh D."/>
            <person name="Zeh J."/>
        </authorList>
    </citation>
    <scope>NUCLEOTIDE SEQUENCE [LARGE SCALE GENOMIC DNA]</scope>
    <source>
        <strain evidence="8">IN4F17</strain>
        <tissue evidence="8">Whole Body</tissue>
    </source>
</reference>
<dbReference type="InterPro" id="IPR004046">
    <property type="entry name" value="GST_C"/>
</dbReference>
<evidence type="ECO:0000256" key="4">
    <source>
        <dbReference type="ARBA" id="ARBA00022679"/>
    </source>
</evidence>
<dbReference type="Gene3D" id="3.30.420.10">
    <property type="entry name" value="Ribonuclease H-like superfamily/Ribonuclease H"/>
    <property type="match status" value="1"/>
</dbReference>
<dbReference type="CDD" id="cd03075">
    <property type="entry name" value="GST_N_Mu"/>
    <property type="match status" value="2"/>
</dbReference>
<dbReference type="Gene3D" id="3.40.30.10">
    <property type="entry name" value="Glutaredoxin"/>
    <property type="match status" value="2"/>
</dbReference>
<evidence type="ECO:0000256" key="1">
    <source>
        <dbReference type="ARBA" id="ARBA00003701"/>
    </source>
</evidence>
<evidence type="ECO:0000313" key="9">
    <source>
        <dbReference type="Proteomes" id="UP001235939"/>
    </source>
</evidence>
<dbReference type="InterPro" id="IPR036397">
    <property type="entry name" value="RNaseH_sf"/>
</dbReference>
<dbReference type="SFLD" id="SFLDS00019">
    <property type="entry name" value="Glutathione_Transferase_(cytos"/>
    <property type="match status" value="2"/>
</dbReference>
<sequence>MAPTLGYWSGRALAEPSRLLLHYAGVDFEDKRYNLGPNFDRSEWLNEKFSLGLEFPNLPYYIDGDIKITQSKAILRYLARKHGLAGNNETEHWKLDMLEQELHDLAQFVSAKAILFDGKTIEEYREEYGKTAPEKIKKFSEYLGDKKWLLGDRLTYVDFMAYDVLYYHKVLLPKILDPHPNLQSYVSRFEGLKGVKEYIASPACHLPFWAVYKKFLTNEQKLCRLATCEDMLEMTRTVPEWKDKIITGDETWVHGYDPETKRQSAEWRGQAAHLHFTMAPTLGYWGVRALAEPIRLLLHHVGVDFEDKRYKMGPNFDKSEWLKEKFSLGLEFPNLPYYIDGDVKITQSKAILRYLARKHGLAGKNETENWKLDMLEQQMTDLAQPVSPRAILFGGKTLEEYREEYGKTAPENVKKVSVYLGDKKWLLGDRLTYVDFMAYDVLYYHKVLLPKILDPHPNLQSYVSRFEGLKGVKEYIASSACQPPIWAVFK</sequence>
<name>A0ABY6LRI5_9ARAC</name>
<dbReference type="Pfam" id="PF02798">
    <property type="entry name" value="GST_N"/>
    <property type="match status" value="2"/>
</dbReference>
<comment type="function">
    <text evidence="1">Conjugation of reduced glutathione to a wide number of exogenous and endogenous hydrophobic electrophiles.</text>
</comment>
<comment type="similarity">
    <text evidence="2">Belongs to the GST superfamily. Mu family.</text>
</comment>
<evidence type="ECO:0000256" key="3">
    <source>
        <dbReference type="ARBA" id="ARBA00012452"/>
    </source>
</evidence>
<evidence type="ECO:0000259" key="7">
    <source>
        <dbReference type="PROSITE" id="PS50405"/>
    </source>
</evidence>
<dbReference type="InterPro" id="IPR050213">
    <property type="entry name" value="GST_superfamily"/>
</dbReference>
<keyword evidence="9" id="KW-1185">Reference proteome</keyword>
<gene>
    <name evidence="8" type="ORF">LAZ67_21001748</name>
</gene>
<dbReference type="SFLD" id="SFLDG01205">
    <property type="entry name" value="AMPS.1"/>
    <property type="match status" value="2"/>
</dbReference>
<organism evidence="8 9">
    <name type="scientific">Cordylochernes scorpioides</name>
    <dbReference type="NCBI Taxonomy" id="51811"/>
    <lineage>
        <taxon>Eukaryota</taxon>
        <taxon>Metazoa</taxon>
        <taxon>Ecdysozoa</taxon>
        <taxon>Arthropoda</taxon>
        <taxon>Chelicerata</taxon>
        <taxon>Arachnida</taxon>
        <taxon>Pseudoscorpiones</taxon>
        <taxon>Cheliferoidea</taxon>
        <taxon>Chernetidae</taxon>
        <taxon>Cordylochernes</taxon>
    </lineage>
</organism>
<dbReference type="Proteomes" id="UP001235939">
    <property type="component" value="Chromosome 21"/>
</dbReference>
<feature type="domain" description="GST N-terminal" evidence="6">
    <location>
        <begin position="278"/>
        <end position="363"/>
    </location>
</feature>
<dbReference type="SUPFAM" id="SSF47616">
    <property type="entry name" value="GST C-terminal domain-like"/>
    <property type="match status" value="2"/>
</dbReference>
<dbReference type="EMBL" id="CP092883">
    <property type="protein sequence ID" value="UYV82340.1"/>
    <property type="molecule type" value="Genomic_DNA"/>
</dbReference>
<dbReference type="InterPro" id="IPR010987">
    <property type="entry name" value="Glutathione-S-Trfase_C-like"/>
</dbReference>
<feature type="domain" description="GST C-terminal" evidence="7">
    <location>
        <begin position="88"/>
        <end position="208"/>
    </location>
</feature>
<dbReference type="SUPFAM" id="SSF52833">
    <property type="entry name" value="Thioredoxin-like"/>
    <property type="match status" value="2"/>
</dbReference>
<proteinExistence type="inferred from homology"/>
<dbReference type="PANTHER" id="PTHR11571">
    <property type="entry name" value="GLUTATHIONE S-TRANSFERASE"/>
    <property type="match status" value="1"/>
</dbReference>
<dbReference type="SFLD" id="SFLDG00363">
    <property type="entry name" value="AMPS_(cytGST):_Alpha-__Mu-__Pi"/>
    <property type="match status" value="2"/>
</dbReference>
<dbReference type="InterPro" id="IPR036249">
    <property type="entry name" value="Thioredoxin-like_sf"/>
</dbReference>
<dbReference type="PROSITE" id="PS50404">
    <property type="entry name" value="GST_NTER"/>
    <property type="match status" value="2"/>
</dbReference>
<dbReference type="Pfam" id="PF14497">
    <property type="entry name" value="GST_C_3"/>
    <property type="match status" value="2"/>
</dbReference>
<comment type="catalytic activity">
    <reaction evidence="5">
        <text>RX + glutathione = an S-substituted glutathione + a halide anion + H(+)</text>
        <dbReference type="Rhea" id="RHEA:16437"/>
        <dbReference type="ChEBI" id="CHEBI:15378"/>
        <dbReference type="ChEBI" id="CHEBI:16042"/>
        <dbReference type="ChEBI" id="CHEBI:17792"/>
        <dbReference type="ChEBI" id="CHEBI:57925"/>
        <dbReference type="ChEBI" id="CHEBI:90779"/>
        <dbReference type="EC" id="2.5.1.18"/>
    </reaction>
</comment>
<dbReference type="EC" id="2.5.1.18" evidence="3"/>
<dbReference type="PANTHER" id="PTHR11571:SF222">
    <property type="entry name" value="GLUTATHIONE TRANSFERASE"/>
    <property type="match status" value="1"/>
</dbReference>
<dbReference type="InterPro" id="IPR040079">
    <property type="entry name" value="Glutathione_S-Trfase"/>
</dbReference>
<accession>A0ABY6LRI5</accession>
<evidence type="ECO:0000313" key="8">
    <source>
        <dbReference type="EMBL" id="UYV82340.1"/>
    </source>
</evidence>
<dbReference type="Gene3D" id="1.20.1050.10">
    <property type="match status" value="2"/>
</dbReference>
<dbReference type="InterPro" id="IPR003081">
    <property type="entry name" value="GST_mu"/>
</dbReference>
<evidence type="ECO:0000256" key="2">
    <source>
        <dbReference type="ARBA" id="ARBA00005861"/>
    </source>
</evidence>
<evidence type="ECO:0000256" key="5">
    <source>
        <dbReference type="ARBA" id="ARBA00047960"/>
    </source>
</evidence>
<feature type="domain" description="GST C-terminal" evidence="7">
    <location>
        <begin position="365"/>
        <end position="485"/>
    </location>
</feature>
<protein>
    <recommendedName>
        <fullName evidence="3">glutathione transferase</fullName>
        <ecNumber evidence="3">2.5.1.18</ecNumber>
    </recommendedName>
</protein>
<keyword evidence="4" id="KW-0808">Transferase</keyword>
<dbReference type="InterPro" id="IPR036282">
    <property type="entry name" value="Glutathione-S-Trfase_C_sf"/>
</dbReference>
<evidence type="ECO:0000259" key="6">
    <source>
        <dbReference type="PROSITE" id="PS50404"/>
    </source>
</evidence>